<evidence type="ECO:0000313" key="4">
    <source>
        <dbReference type="Proteomes" id="UP000273786"/>
    </source>
</evidence>
<sequence length="1404" mass="151638">MTLADARTERLRTSDGTSDQGEAWTPPDFEPSDFAQSIGASFVEQFVLGHDPIDVLRELVQNEFDAGGETMSLVFGRSGLTIKGSGRHIDELGWSRLSVIVGVGRVVGDTSARVAEVAPKERGIGSKNFGLRSLFRFGDRIHVRSNGTMAVMDLPTLGTKRLADPASEGVIGVTIYVPFRDRDAGKLPAFTEEVEASAIEGMAAELFDTLGKLSLAGATRGIRRLELKSSRTGKNLLWFQTALTEKCSINGIDAIRRIGRLERWSNSDPDQKQTESSEEIEYGRSVERPSAMTIPDFSAYYDEPKGKLRVAVSLPIKRRRVQLQQQGYYHYPLKAPGALTGAVVGISAPFELNIDRSEIVATPWNEWLANQAAVLSADLLTKDWLDAFGADAYLALAPSHPPKRAWFMERTASELSTRDCWATEKKGVFSSAEKLVVPSHPLLRGFLGELRDVRSDLSAAQEVLKMAAAAGAKQFTPNSLVRLRCSVEPRGAGLASKAKADEAQFHYPDHAASLRKVALQVSFGKSLDAVSKSLSNNNRTDLANSPSTLAADGTLDGAGVLVIVPDEIWDVCPVPLGRRLHPALFVSRVLRGLAKQFDVNEWACDIAERASAGTADEGEIEALYRHLLAGAEGLNRRTISQIKRSPVLKANGGGWHAADDLVQLPRELMKALGDAVMAPATAVSRNGALLKKLAIRRKLSSKDLVSLAERAATGETDPDACAALIVRYLKLFTPSALSTLGKVAFMRNAAGGLSEPRSLHADTDLNRAILNDETKIVGSVPAALVKATKIHRLPPYSTLIACLNQWRAASVGPKNPAVFYSALVAIMAEEKKSAFNLKSDPVLWLGNAYRAPEDTLVGSMIPRCFDLVFPVVQGEDLQKALVSLGAQRTVGERHWTILFEGIAEKAENGWTPTAPERAALRQCYSKRGNQGLPNGISNDADVFLAQTGTLHSRNDLANGVLLENDFPELARAIAKESAEIVFADLDDGGAAFFGRSGLRRLSEVCGSPFVSTGDEQKRPLWYQPAHEADLLTMLHDPDFAIALQELRWATNRNLSPDRSAREMGSRLAAVSKVQFYAAIEKTFSIGGISATVASSHAAANGEIALLPPRNLFDYRLDVAAVLAEVAGAERLDDIRALAAAILPLLAAQSVADIRSYLASRGLSPRWTKSEAEDQLFEDTRPAVQAEAAVNDLLGQLMSDIASRNPSTGSAPSRPSAPTATAPSQSIAPTLPPIDTVHATVLAVIGAPVAQIGGNGGGYGGGFSYRTPAEMERDRLTGMRGEEIAFDAELRRVTAEGHADAADRVVWTSKTNPGADHDIRSVSSDGRTIYIEVKSTTGDDGRFEWSAAEFALALKYGDDYELWRIYRVDEKNPTIKKFKNPAAMLAQGTLRLQLSGVRAAVEPRI</sequence>
<proteinExistence type="predicted"/>
<gene>
    <name evidence="3" type="ORF">EH240_21635</name>
</gene>
<evidence type="ECO:0000256" key="1">
    <source>
        <dbReference type="SAM" id="MobiDB-lite"/>
    </source>
</evidence>
<dbReference type="InterPro" id="IPR024975">
    <property type="entry name" value="NOV_C"/>
</dbReference>
<feature type="domain" description="Protein NO VEIN C-terminal" evidence="2">
    <location>
        <begin position="1280"/>
        <end position="1374"/>
    </location>
</feature>
<evidence type="ECO:0000259" key="2">
    <source>
        <dbReference type="Pfam" id="PF13020"/>
    </source>
</evidence>
<accession>A0A3P3FFF1</accession>
<feature type="region of interest" description="Disordered" evidence="1">
    <location>
        <begin position="265"/>
        <end position="284"/>
    </location>
</feature>
<feature type="compositionally biased region" description="Low complexity" evidence="1">
    <location>
        <begin position="1205"/>
        <end position="1228"/>
    </location>
</feature>
<dbReference type="RefSeq" id="WP_125002410.1">
    <property type="nucleotide sequence ID" value="NZ_RQXT01000029.1"/>
</dbReference>
<keyword evidence="4" id="KW-1185">Reference proteome</keyword>
<dbReference type="OrthoDB" id="8431687at2"/>
<feature type="compositionally biased region" description="Basic and acidic residues" evidence="1">
    <location>
        <begin position="1"/>
        <end position="13"/>
    </location>
</feature>
<organism evidence="3 4">
    <name type="scientific">Mesorhizobium tamadayense</name>
    <dbReference type="NCBI Taxonomy" id="425306"/>
    <lineage>
        <taxon>Bacteria</taxon>
        <taxon>Pseudomonadati</taxon>
        <taxon>Pseudomonadota</taxon>
        <taxon>Alphaproteobacteria</taxon>
        <taxon>Hyphomicrobiales</taxon>
        <taxon>Phyllobacteriaceae</taxon>
        <taxon>Mesorhizobium</taxon>
    </lineage>
</organism>
<feature type="region of interest" description="Disordered" evidence="1">
    <location>
        <begin position="1"/>
        <end position="29"/>
    </location>
</feature>
<evidence type="ECO:0000313" key="3">
    <source>
        <dbReference type="EMBL" id="RRH96896.1"/>
    </source>
</evidence>
<comment type="caution">
    <text evidence="3">The sequence shown here is derived from an EMBL/GenBank/DDBJ whole genome shotgun (WGS) entry which is preliminary data.</text>
</comment>
<protein>
    <submittedName>
        <fullName evidence="3">DUF3883 domain-containing protein</fullName>
    </submittedName>
</protein>
<dbReference type="EMBL" id="RQXT01000029">
    <property type="protein sequence ID" value="RRH96896.1"/>
    <property type="molecule type" value="Genomic_DNA"/>
</dbReference>
<dbReference type="Pfam" id="PF13020">
    <property type="entry name" value="NOV_C"/>
    <property type="match status" value="1"/>
</dbReference>
<reference evidence="3 4" key="1">
    <citation type="submission" date="2018-11" db="EMBL/GenBank/DDBJ databases">
        <title>the genome of Mesorhizobium tamadayense DSM 28320.</title>
        <authorList>
            <person name="Gao J."/>
        </authorList>
    </citation>
    <scope>NUCLEOTIDE SEQUENCE [LARGE SCALE GENOMIC DNA]</scope>
    <source>
        <strain evidence="3 4">DSM 28320</strain>
    </source>
</reference>
<dbReference type="Proteomes" id="UP000273786">
    <property type="component" value="Unassembled WGS sequence"/>
</dbReference>
<name>A0A3P3FFF1_9HYPH</name>
<feature type="region of interest" description="Disordered" evidence="1">
    <location>
        <begin position="1200"/>
        <end position="1230"/>
    </location>
</feature>